<dbReference type="eggNOG" id="KOG0543">
    <property type="taxonomic scope" value="Eukaryota"/>
</dbReference>
<feature type="region of interest" description="Disordered" evidence="4">
    <location>
        <begin position="604"/>
        <end position="628"/>
    </location>
</feature>
<feature type="compositionally biased region" description="Low complexity" evidence="4">
    <location>
        <begin position="617"/>
        <end position="628"/>
    </location>
</feature>
<feature type="domain" description="PPIase FKBP-type" evidence="5">
    <location>
        <begin position="284"/>
        <end position="370"/>
    </location>
</feature>
<keyword evidence="3" id="KW-0413">Isomerase</keyword>
<evidence type="ECO:0000313" key="6">
    <source>
        <dbReference type="EnsemblPlants" id="OBART01G19730.1"/>
    </source>
</evidence>
<evidence type="ECO:0000256" key="4">
    <source>
        <dbReference type="SAM" id="MobiDB-lite"/>
    </source>
</evidence>
<dbReference type="InterPro" id="IPR050754">
    <property type="entry name" value="FKBP4/5/8-like"/>
</dbReference>
<reference evidence="6" key="2">
    <citation type="submission" date="2015-03" db="UniProtKB">
        <authorList>
            <consortium name="EnsemblPlants"/>
        </authorList>
    </citation>
    <scope>IDENTIFICATION</scope>
</reference>
<dbReference type="PROSITE" id="PS50059">
    <property type="entry name" value="FKBP_PPIASE"/>
    <property type="match status" value="2"/>
</dbReference>
<dbReference type="PaxDb" id="65489-OBART01G19730.1"/>
<proteinExistence type="predicted"/>
<accession>A0A0D3EQ81</accession>
<keyword evidence="3" id="KW-0697">Rotamase</keyword>
<dbReference type="Proteomes" id="UP000026960">
    <property type="component" value="Chromosome 1"/>
</dbReference>
<dbReference type="EnsemblPlants" id="OBART01G19730.1">
    <property type="protein sequence ID" value="OBART01G19730.1"/>
    <property type="gene ID" value="OBART01G19730"/>
</dbReference>
<organism evidence="6">
    <name type="scientific">Oryza barthii</name>
    <dbReference type="NCBI Taxonomy" id="65489"/>
    <lineage>
        <taxon>Eukaryota</taxon>
        <taxon>Viridiplantae</taxon>
        <taxon>Streptophyta</taxon>
        <taxon>Embryophyta</taxon>
        <taxon>Tracheophyta</taxon>
        <taxon>Spermatophyta</taxon>
        <taxon>Magnoliopsida</taxon>
        <taxon>Liliopsida</taxon>
        <taxon>Poales</taxon>
        <taxon>Poaceae</taxon>
        <taxon>BOP clade</taxon>
        <taxon>Oryzoideae</taxon>
        <taxon>Oryzeae</taxon>
        <taxon>Oryzinae</taxon>
        <taxon>Oryza</taxon>
    </lineage>
</organism>
<keyword evidence="7" id="KW-1185">Reference proteome</keyword>
<dbReference type="Gene3D" id="3.10.50.40">
    <property type="match status" value="3"/>
</dbReference>
<keyword evidence="2" id="KW-0802">TPR repeat</keyword>
<dbReference type="Gramene" id="OBART01G19730.1">
    <property type="protein sequence ID" value="OBART01G19730.1"/>
    <property type="gene ID" value="OBART01G19730"/>
</dbReference>
<dbReference type="EC" id="5.2.1.8" evidence="3"/>
<dbReference type="PANTHER" id="PTHR46512">
    <property type="entry name" value="PEPTIDYLPROLYL ISOMERASE"/>
    <property type="match status" value="1"/>
</dbReference>
<evidence type="ECO:0000256" key="2">
    <source>
        <dbReference type="ARBA" id="ARBA00022803"/>
    </source>
</evidence>
<evidence type="ECO:0000256" key="1">
    <source>
        <dbReference type="ARBA" id="ARBA00022737"/>
    </source>
</evidence>
<keyword evidence="1" id="KW-0677">Repeat</keyword>
<dbReference type="InterPro" id="IPR001179">
    <property type="entry name" value="PPIase_FKBP_dom"/>
</dbReference>
<comment type="catalytic activity">
    <reaction evidence="3">
        <text>[protein]-peptidylproline (omega=180) = [protein]-peptidylproline (omega=0)</text>
        <dbReference type="Rhea" id="RHEA:16237"/>
        <dbReference type="Rhea" id="RHEA-COMP:10747"/>
        <dbReference type="Rhea" id="RHEA-COMP:10748"/>
        <dbReference type="ChEBI" id="CHEBI:83833"/>
        <dbReference type="ChEBI" id="CHEBI:83834"/>
        <dbReference type="EC" id="5.2.1.8"/>
    </reaction>
</comment>
<feature type="compositionally biased region" description="Polar residues" evidence="4">
    <location>
        <begin position="559"/>
        <end position="577"/>
    </location>
</feature>
<dbReference type="STRING" id="65489.A0A0D3EQ81"/>
<sequence length="628" mass="70361">MPRCLFCRRRRRRKDFGMKLSELGKPDEYLFVWRGEIGRLENFGSERGGGRGSSPGFAKWTVQEAAGERFDWLETEGFYCCEAQVHFTGKRLDGTWFASTREDGVPLTFILGQGITLNASREKAVFTIPPELAGTKSRCPVDIPGNIAPNEALRFDIELISLVTITDILDDEGILTKIIKRGLGSDKPCDLDEVLGFFCPAFARAVETMTEGEEAVLIVKPEYGFGERGRPSIGDEAGVPPDATLYVYLQLMSWKTVRHIGENGTILKKTLRRGNLEGQQTENEAVVGVRLIGKLQDGAVFDQRGHEGDEPFKFMVDEEQVSEGLEEAVLTMREGEVSLFTIPPHRVQDQLLVVPAGSSVTYEIELVSVVNDKPPRLMSQAETIEAAAEKEKEGDKLFSSSKFLRAYRRYYKARQIILLRSGRGETDEEIKQMLISLTFKAAECANQLQRYEQAYHRYREILEYDPGNVKAREMTGRAFPEASLGIDTAAMHRGLDQLFRPKEEFRVCGYMVPEFSEMRLKQGHKYHGSINIFVPPIPRPETNANQAVPVAPTGHRLTHSPTTPPGANNEKTNSSSRVPVAARKGLLASDASLQILTEDMFPKSNKGKKNLEQQQGFTNSSFFFRTNN</sequence>
<evidence type="ECO:0000313" key="7">
    <source>
        <dbReference type="Proteomes" id="UP000026960"/>
    </source>
</evidence>
<dbReference type="PANTHER" id="PTHR46512:SF9">
    <property type="entry name" value="PEPTIDYLPROLYL ISOMERASE"/>
    <property type="match status" value="1"/>
</dbReference>
<dbReference type="GO" id="GO:0003755">
    <property type="term" value="F:peptidyl-prolyl cis-trans isomerase activity"/>
    <property type="evidence" value="ECO:0007669"/>
    <property type="project" value="UniProtKB-KW"/>
</dbReference>
<dbReference type="SUPFAM" id="SSF54534">
    <property type="entry name" value="FKBP-like"/>
    <property type="match status" value="3"/>
</dbReference>
<dbReference type="AlphaFoldDB" id="A0A0D3EQ81"/>
<evidence type="ECO:0000256" key="3">
    <source>
        <dbReference type="PROSITE-ProRule" id="PRU00277"/>
    </source>
</evidence>
<feature type="domain" description="PPIase FKBP-type" evidence="5">
    <location>
        <begin position="80"/>
        <end position="255"/>
    </location>
</feature>
<dbReference type="Gene3D" id="1.25.40.10">
    <property type="entry name" value="Tetratricopeptide repeat domain"/>
    <property type="match status" value="1"/>
</dbReference>
<feature type="region of interest" description="Disordered" evidence="4">
    <location>
        <begin position="541"/>
        <end position="578"/>
    </location>
</feature>
<protein>
    <recommendedName>
        <fullName evidence="3">peptidylprolyl isomerase</fullName>
        <ecNumber evidence="3">5.2.1.8</ecNumber>
    </recommendedName>
</protein>
<reference evidence="6" key="1">
    <citation type="journal article" date="2009" name="Rice">
        <title>De Novo Next Generation Sequencing of Plant Genomes.</title>
        <authorList>
            <person name="Rounsley S."/>
            <person name="Marri P.R."/>
            <person name="Yu Y."/>
            <person name="He R."/>
            <person name="Sisneros N."/>
            <person name="Goicoechea J.L."/>
            <person name="Lee S.J."/>
            <person name="Angelova A."/>
            <person name="Kudrna D."/>
            <person name="Luo M."/>
            <person name="Affourtit J."/>
            <person name="Desany B."/>
            <person name="Knight J."/>
            <person name="Niazi F."/>
            <person name="Egholm M."/>
            <person name="Wing R.A."/>
        </authorList>
    </citation>
    <scope>NUCLEOTIDE SEQUENCE [LARGE SCALE GENOMIC DNA]</scope>
    <source>
        <strain evidence="6">cv. IRGC 105608</strain>
    </source>
</reference>
<dbReference type="InterPro" id="IPR011990">
    <property type="entry name" value="TPR-like_helical_dom_sf"/>
</dbReference>
<dbReference type="Pfam" id="PF00254">
    <property type="entry name" value="FKBP_C"/>
    <property type="match status" value="3"/>
</dbReference>
<dbReference type="SUPFAM" id="SSF48452">
    <property type="entry name" value="TPR-like"/>
    <property type="match status" value="1"/>
</dbReference>
<dbReference type="FunFam" id="3.10.50.40:FF:000017">
    <property type="entry name" value="Peptidylprolyl isomerase"/>
    <property type="match status" value="1"/>
</dbReference>
<evidence type="ECO:0000259" key="5">
    <source>
        <dbReference type="PROSITE" id="PS50059"/>
    </source>
</evidence>
<dbReference type="HOGENOM" id="CLU_013615_13_4_1"/>
<dbReference type="InterPro" id="IPR046357">
    <property type="entry name" value="PPIase_dom_sf"/>
</dbReference>
<dbReference type="FunFam" id="1.25.40.10:FF:000675">
    <property type="entry name" value="Peptidylprolyl isomerase"/>
    <property type="match status" value="1"/>
</dbReference>
<name>A0A0D3EQ81_9ORYZ</name>